<sequence length="271" mass="28716">MSGGRCAAVPALRAALLLLCCLQLSSTAAGESWGRLRSRARRGGGLPHLFQLNARTYLACMLLSDDEAGSDSGEEVRGSSRLADRIASRRPASSPRRTTTRRPASADPAFCPSGVTYFDGCNSCSCGTEQLCTLKACNADTTVQIFDPCSRVTCGYHQRCQAICVGQVCQLKPLCVSGESSTGTLRVTPPVLCVSGESANGTLRVTPPVLCVSGESATDTLRVTSPVLCVSDDSPDCHNCPWLCVDERLNCSDNYGSRGCKPTLACYKPNM</sequence>
<protein>
    <recommendedName>
        <fullName evidence="5">Pacifastin domain-containing protein</fullName>
    </recommendedName>
</protein>
<keyword evidence="2" id="KW-0732">Signal</keyword>
<proteinExistence type="predicted"/>
<reference evidence="3 4" key="1">
    <citation type="submission" date="2019-07" db="EMBL/GenBank/DDBJ databases">
        <title>Draft genome assembly of a fouling barnacle, Amphibalanus amphitrite (Darwin, 1854): The first reference genome for Thecostraca.</title>
        <authorList>
            <person name="Kim W."/>
        </authorList>
    </citation>
    <scope>NUCLEOTIDE SEQUENCE [LARGE SCALE GENOMIC DNA]</scope>
    <source>
        <strain evidence="3">SNU_AA5</strain>
        <tissue evidence="3">Soma without cirri and trophi</tissue>
    </source>
</reference>
<dbReference type="EMBL" id="VIIS01001691">
    <property type="protein sequence ID" value="KAF0294392.1"/>
    <property type="molecule type" value="Genomic_DNA"/>
</dbReference>
<feature type="compositionally biased region" description="Low complexity" evidence="1">
    <location>
        <begin position="89"/>
        <end position="105"/>
    </location>
</feature>
<evidence type="ECO:0000256" key="2">
    <source>
        <dbReference type="SAM" id="SignalP"/>
    </source>
</evidence>
<comment type="caution">
    <text evidence="3">The sequence shown here is derived from an EMBL/GenBank/DDBJ whole genome shotgun (WGS) entry which is preliminary data.</text>
</comment>
<organism evidence="3 4">
    <name type="scientific">Amphibalanus amphitrite</name>
    <name type="common">Striped barnacle</name>
    <name type="synonym">Balanus amphitrite</name>
    <dbReference type="NCBI Taxonomy" id="1232801"/>
    <lineage>
        <taxon>Eukaryota</taxon>
        <taxon>Metazoa</taxon>
        <taxon>Ecdysozoa</taxon>
        <taxon>Arthropoda</taxon>
        <taxon>Crustacea</taxon>
        <taxon>Multicrustacea</taxon>
        <taxon>Cirripedia</taxon>
        <taxon>Thoracica</taxon>
        <taxon>Thoracicalcarea</taxon>
        <taxon>Balanomorpha</taxon>
        <taxon>Balanoidea</taxon>
        <taxon>Balanidae</taxon>
        <taxon>Amphibalaninae</taxon>
        <taxon>Amphibalanus</taxon>
    </lineage>
</organism>
<evidence type="ECO:0000313" key="4">
    <source>
        <dbReference type="Proteomes" id="UP000440578"/>
    </source>
</evidence>
<feature type="region of interest" description="Disordered" evidence="1">
    <location>
        <begin position="67"/>
        <end position="105"/>
    </location>
</feature>
<evidence type="ECO:0000256" key="1">
    <source>
        <dbReference type="SAM" id="MobiDB-lite"/>
    </source>
</evidence>
<dbReference type="AlphaFoldDB" id="A0A6A4VUD8"/>
<dbReference type="OrthoDB" id="6387835at2759"/>
<gene>
    <name evidence="3" type="ORF">FJT64_007951</name>
</gene>
<evidence type="ECO:0008006" key="5">
    <source>
        <dbReference type="Google" id="ProtNLM"/>
    </source>
</evidence>
<keyword evidence="4" id="KW-1185">Reference proteome</keyword>
<feature type="chain" id="PRO_5025381430" description="Pacifastin domain-containing protein" evidence="2">
    <location>
        <begin position="31"/>
        <end position="271"/>
    </location>
</feature>
<dbReference type="Proteomes" id="UP000440578">
    <property type="component" value="Unassembled WGS sequence"/>
</dbReference>
<feature type="compositionally biased region" description="Basic and acidic residues" evidence="1">
    <location>
        <begin position="74"/>
        <end position="87"/>
    </location>
</feature>
<evidence type="ECO:0000313" key="3">
    <source>
        <dbReference type="EMBL" id="KAF0294392.1"/>
    </source>
</evidence>
<feature type="signal peptide" evidence="2">
    <location>
        <begin position="1"/>
        <end position="30"/>
    </location>
</feature>
<name>A0A6A4VUD8_AMPAM</name>
<accession>A0A6A4VUD8</accession>